<proteinExistence type="predicted"/>
<dbReference type="AlphaFoldDB" id="A0A9W6V6J7"/>
<organism evidence="1 2">
    <name type="scientific">Actinokineospora globicatena</name>
    <dbReference type="NCBI Taxonomy" id="103729"/>
    <lineage>
        <taxon>Bacteria</taxon>
        <taxon>Bacillati</taxon>
        <taxon>Actinomycetota</taxon>
        <taxon>Actinomycetes</taxon>
        <taxon>Pseudonocardiales</taxon>
        <taxon>Pseudonocardiaceae</taxon>
        <taxon>Actinokineospora</taxon>
    </lineage>
</organism>
<gene>
    <name evidence="1" type="ORF">Aglo03_24710</name>
</gene>
<name>A0A9W6V6J7_9PSEU</name>
<comment type="caution">
    <text evidence="1">The sequence shown here is derived from an EMBL/GenBank/DDBJ whole genome shotgun (WGS) entry which is preliminary data.</text>
</comment>
<reference evidence="1" key="1">
    <citation type="submission" date="2023-02" db="EMBL/GenBank/DDBJ databases">
        <title>Actinokineospora globicatena NBRC 15670.</title>
        <authorList>
            <person name="Ichikawa N."/>
            <person name="Sato H."/>
            <person name="Tonouchi N."/>
        </authorList>
    </citation>
    <scope>NUCLEOTIDE SEQUENCE</scope>
    <source>
        <strain evidence="1">NBRC 15670</strain>
    </source>
</reference>
<dbReference type="EMBL" id="BSSD01000003">
    <property type="protein sequence ID" value="GLW91655.1"/>
    <property type="molecule type" value="Genomic_DNA"/>
</dbReference>
<accession>A0A9W6V6J7</accession>
<keyword evidence="2" id="KW-1185">Reference proteome</keyword>
<evidence type="ECO:0000313" key="2">
    <source>
        <dbReference type="Proteomes" id="UP001165042"/>
    </source>
</evidence>
<protein>
    <recommendedName>
        <fullName evidence="3">DUF4365 domain-containing protein</fullName>
    </recommendedName>
</protein>
<evidence type="ECO:0008006" key="3">
    <source>
        <dbReference type="Google" id="ProtNLM"/>
    </source>
</evidence>
<evidence type="ECO:0000313" key="1">
    <source>
        <dbReference type="EMBL" id="GLW91655.1"/>
    </source>
</evidence>
<dbReference type="Proteomes" id="UP001165042">
    <property type="component" value="Unassembled WGS sequence"/>
</dbReference>
<sequence>MGAQVRSIPEKTLEHWASAYLTNRFPNGALWWPTSGEDVLAQLPRLATSRPGKTLALELKTTEADHRGNHVLSIDTDQLKTYLNPPSGIPLPVYYVFPTPFWTGSLTSHSANIPSGSAQIPPPAHWWRRRGGQAWFGNWLYVLPAHALAAALPHGWSAPHRNKATLFTVNRSHLVHGIPDWPRLLSQAPATRPLGWTQFWKDVPRCGPHNGVRWRTLANDNARPTQMLLLEGTEEQTWMVDDLLGLRWSDTDPDARRSRDVEEVGDVGAVSAERLLLQVPDSSLK</sequence>